<keyword evidence="3" id="KW-1003">Cell membrane</keyword>
<evidence type="ECO:0000256" key="2">
    <source>
        <dbReference type="ARBA" id="ARBA00022448"/>
    </source>
</evidence>
<comment type="subcellular location">
    <subcellularLocation>
        <location evidence="1">Cell membrane</location>
        <topology evidence="1">Multi-pass membrane protein</topology>
    </subcellularLocation>
</comment>
<dbReference type="PANTHER" id="PTHR43124:SF10">
    <property type="entry name" value="PURINE EFFLUX PUMP PBUE"/>
    <property type="match status" value="1"/>
</dbReference>
<feature type="transmembrane region" description="Helical" evidence="7">
    <location>
        <begin position="7"/>
        <end position="30"/>
    </location>
</feature>
<dbReference type="InterPro" id="IPR050189">
    <property type="entry name" value="MFS_Efflux_Transporters"/>
</dbReference>
<dbReference type="OrthoDB" id="2727100at2"/>
<evidence type="ECO:0000256" key="7">
    <source>
        <dbReference type="SAM" id="Phobius"/>
    </source>
</evidence>
<dbReference type="Gene3D" id="1.20.1250.20">
    <property type="entry name" value="MFS general substrate transporter like domains"/>
    <property type="match status" value="2"/>
</dbReference>
<feature type="transmembrane region" description="Helical" evidence="7">
    <location>
        <begin position="156"/>
        <end position="178"/>
    </location>
</feature>
<dbReference type="GO" id="GO:0022857">
    <property type="term" value="F:transmembrane transporter activity"/>
    <property type="evidence" value="ECO:0007669"/>
    <property type="project" value="InterPro"/>
</dbReference>
<dbReference type="RefSeq" id="WP_115771744.1">
    <property type="nucleotide sequence ID" value="NZ_PIOC01000004.1"/>
</dbReference>
<feature type="transmembrane region" description="Helical" evidence="7">
    <location>
        <begin position="289"/>
        <end position="307"/>
    </location>
</feature>
<dbReference type="PROSITE" id="PS50850">
    <property type="entry name" value="MFS"/>
    <property type="match status" value="1"/>
</dbReference>
<evidence type="ECO:0000256" key="5">
    <source>
        <dbReference type="ARBA" id="ARBA00022989"/>
    </source>
</evidence>
<dbReference type="InterPro" id="IPR036259">
    <property type="entry name" value="MFS_trans_sf"/>
</dbReference>
<dbReference type="CDD" id="cd17324">
    <property type="entry name" value="MFS_NepI_like"/>
    <property type="match status" value="1"/>
</dbReference>
<organism evidence="9 10">
    <name type="scientific">Oceanobacillus arenosus</name>
    <dbReference type="NCBI Taxonomy" id="1229153"/>
    <lineage>
        <taxon>Bacteria</taxon>
        <taxon>Bacillati</taxon>
        <taxon>Bacillota</taxon>
        <taxon>Bacilli</taxon>
        <taxon>Bacillales</taxon>
        <taxon>Bacillaceae</taxon>
        <taxon>Oceanobacillus</taxon>
    </lineage>
</organism>
<feature type="transmembrane region" description="Helical" evidence="7">
    <location>
        <begin position="199"/>
        <end position="222"/>
    </location>
</feature>
<dbReference type="EMBL" id="PIOC01000004">
    <property type="protein sequence ID" value="RDW21115.1"/>
    <property type="molecule type" value="Genomic_DNA"/>
</dbReference>
<evidence type="ECO:0000313" key="10">
    <source>
        <dbReference type="Proteomes" id="UP000257143"/>
    </source>
</evidence>
<dbReference type="SUPFAM" id="SSF103473">
    <property type="entry name" value="MFS general substrate transporter"/>
    <property type="match status" value="1"/>
</dbReference>
<keyword evidence="5 7" id="KW-1133">Transmembrane helix</keyword>
<keyword evidence="10" id="KW-1185">Reference proteome</keyword>
<gene>
    <name evidence="9" type="ORF">CWR48_03940</name>
</gene>
<comment type="caution">
    <text evidence="9">The sequence shown here is derived from an EMBL/GenBank/DDBJ whole genome shotgun (WGS) entry which is preliminary data.</text>
</comment>
<evidence type="ECO:0000259" key="8">
    <source>
        <dbReference type="PROSITE" id="PS50850"/>
    </source>
</evidence>
<keyword evidence="6 7" id="KW-0472">Membrane</keyword>
<feature type="transmembrane region" description="Helical" evidence="7">
    <location>
        <begin position="42"/>
        <end position="63"/>
    </location>
</feature>
<feature type="transmembrane region" description="Helical" evidence="7">
    <location>
        <begin position="328"/>
        <end position="348"/>
    </location>
</feature>
<feature type="transmembrane region" description="Helical" evidence="7">
    <location>
        <begin position="70"/>
        <end position="87"/>
    </location>
</feature>
<feature type="transmembrane region" description="Helical" evidence="7">
    <location>
        <begin position="234"/>
        <end position="254"/>
    </location>
</feature>
<evidence type="ECO:0000256" key="3">
    <source>
        <dbReference type="ARBA" id="ARBA00022475"/>
    </source>
</evidence>
<dbReference type="Pfam" id="PF07690">
    <property type="entry name" value="MFS_1"/>
    <property type="match status" value="1"/>
</dbReference>
<evidence type="ECO:0000256" key="1">
    <source>
        <dbReference type="ARBA" id="ARBA00004651"/>
    </source>
</evidence>
<evidence type="ECO:0000256" key="4">
    <source>
        <dbReference type="ARBA" id="ARBA00022692"/>
    </source>
</evidence>
<dbReference type="PANTHER" id="PTHR43124">
    <property type="entry name" value="PURINE EFFLUX PUMP PBUE"/>
    <property type="match status" value="1"/>
</dbReference>
<keyword evidence="4 7" id="KW-0812">Transmembrane</keyword>
<evidence type="ECO:0000256" key="6">
    <source>
        <dbReference type="ARBA" id="ARBA00023136"/>
    </source>
</evidence>
<proteinExistence type="predicted"/>
<feature type="transmembrane region" description="Helical" evidence="7">
    <location>
        <begin position="266"/>
        <end position="283"/>
    </location>
</feature>
<dbReference type="AlphaFoldDB" id="A0A3D8Q278"/>
<evidence type="ECO:0000313" key="9">
    <source>
        <dbReference type="EMBL" id="RDW21115.1"/>
    </source>
</evidence>
<dbReference type="GO" id="GO:0005886">
    <property type="term" value="C:plasma membrane"/>
    <property type="evidence" value="ECO:0007669"/>
    <property type="project" value="UniProtKB-SubCell"/>
</dbReference>
<dbReference type="InterPro" id="IPR011701">
    <property type="entry name" value="MFS"/>
</dbReference>
<protein>
    <submittedName>
        <fullName evidence="9">MFS transporter</fullName>
    </submittedName>
</protein>
<accession>A0A3D8Q278</accession>
<reference evidence="10" key="1">
    <citation type="submission" date="2017-11" db="EMBL/GenBank/DDBJ databases">
        <authorList>
            <person name="Zhu W."/>
        </authorList>
    </citation>
    <scope>NUCLEOTIDE SEQUENCE [LARGE SCALE GENOMIC DNA]</scope>
    <source>
        <strain evidence="10">CAU 1183</strain>
    </source>
</reference>
<keyword evidence="2" id="KW-0813">Transport</keyword>
<feature type="transmembrane region" description="Helical" evidence="7">
    <location>
        <begin position="360"/>
        <end position="378"/>
    </location>
</feature>
<feature type="transmembrane region" description="Helical" evidence="7">
    <location>
        <begin position="93"/>
        <end position="116"/>
    </location>
</feature>
<dbReference type="Proteomes" id="UP000257143">
    <property type="component" value="Unassembled WGS sequence"/>
</dbReference>
<sequence length="387" mass="41544">MDKRVYLLTIVSFVVGMVELIIGGILDLVATDLEISLGQAGLLITIFSLTFAISAPILSFLTAKVERKKLTLITLFVFFLGNLVAVLSPSYTILFISRMISAASSSLLIVLCVVMAANIVEHKYRGRAIGIVNMGVSGSLVLGVPIGLMLGNTFGWRAPFALIAILSLFSITGIFLFMGKIAPTEQISIRKQLGSLKNVVVLFAHSTTFIVLAGHTVLYAYLTPFVKSTMGLDGTWVSIIYFVFGIAAVSGGLIGGTFSDRFGSKPTILSVVLLFGIAIFVIPYTTFSIPLFIIIMIIWGMMSWALTPPMQSYLMQAAPETSNIQISLSNSAVHLGIAFGSLVGGIVIEQASVEQNPTVGGLFVIVALITALISITTYNKRVRIMLK</sequence>
<feature type="domain" description="Major facilitator superfamily (MFS) profile" evidence="8">
    <location>
        <begin position="4"/>
        <end position="385"/>
    </location>
</feature>
<dbReference type="InterPro" id="IPR020846">
    <property type="entry name" value="MFS_dom"/>
</dbReference>
<name>A0A3D8Q278_9BACI</name>
<feature type="transmembrane region" description="Helical" evidence="7">
    <location>
        <begin position="128"/>
        <end position="150"/>
    </location>
</feature>